<keyword evidence="2" id="KW-0813">Transport</keyword>
<evidence type="ECO:0000256" key="1">
    <source>
        <dbReference type="ARBA" id="ARBA00009023"/>
    </source>
</evidence>
<comment type="similarity">
    <text evidence="1">Belongs to the bacterial solute-binding protein 7 family.</text>
</comment>
<evidence type="ECO:0000313" key="4">
    <source>
        <dbReference type="EMBL" id="MDV2687413.1"/>
    </source>
</evidence>
<organism evidence="4 5">
    <name type="scientific">Alkalihalophilus lindianensis</name>
    <dbReference type="NCBI Taxonomy" id="1630542"/>
    <lineage>
        <taxon>Bacteria</taxon>
        <taxon>Bacillati</taxon>
        <taxon>Bacillota</taxon>
        <taxon>Bacilli</taxon>
        <taxon>Bacillales</taxon>
        <taxon>Bacillaceae</taxon>
        <taxon>Alkalihalophilus</taxon>
    </lineage>
</organism>
<evidence type="ECO:0000313" key="5">
    <source>
        <dbReference type="Proteomes" id="UP001287282"/>
    </source>
</evidence>
<dbReference type="Gene3D" id="3.40.190.170">
    <property type="entry name" value="Bacterial extracellular solute-binding protein, family 7"/>
    <property type="match status" value="1"/>
</dbReference>
<evidence type="ECO:0000256" key="3">
    <source>
        <dbReference type="ARBA" id="ARBA00022729"/>
    </source>
</evidence>
<sequence length="83" mass="9148">LSKQIVIRFSHVVAENTPKGLAAQKFAQLVEEKTDGMVKVEVIPNGSLYKDEDELDALIHNEVQMIAPSLSKLTGLAPEWGLF</sequence>
<dbReference type="PANTHER" id="PTHR33376:SF7">
    <property type="entry name" value="C4-DICARBOXYLATE-BINDING PROTEIN DCTB"/>
    <property type="match status" value="1"/>
</dbReference>
<accession>A0ABU3XHR3</accession>
<proteinExistence type="inferred from homology"/>
<dbReference type="EMBL" id="JAWJBA010000707">
    <property type="protein sequence ID" value="MDV2687413.1"/>
    <property type="molecule type" value="Genomic_DNA"/>
</dbReference>
<dbReference type="InterPro" id="IPR038404">
    <property type="entry name" value="TRAP_DctP_sf"/>
</dbReference>
<reference evidence="4 5" key="1">
    <citation type="submission" date="2023-10" db="EMBL/GenBank/DDBJ databases">
        <title>Screening of Alkalihalobacillus lindianensis BZ-TG-R113 and Its Alleviation of Salt Stress on Rapeseed Growth.</title>
        <authorList>
            <person name="Zhao B."/>
            <person name="Guo T."/>
        </authorList>
    </citation>
    <scope>NUCLEOTIDE SEQUENCE [LARGE SCALE GENOMIC DNA]</scope>
    <source>
        <strain evidence="4 5">BZ-TG-R113</strain>
    </source>
</reference>
<dbReference type="Pfam" id="PF03480">
    <property type="entry name" value="DctP"/>
    <property type="match status" value="1"/>
</dbReference>
<dbReference type="InterPro" id="IPR018389">
    <property type="entry name" value="DctP_fam"/>
</dbReference>
<dbReference type="PANTHER" id="PTHR33376">
    <property type="match status" value="1"/>
</dbReference>
<gene>
    <name evidence="4" type="ORF">RYX56_24005</name>
</gene>
<comment type="caution">
    <text evidence="4">The sequence shown here is derived from an EMBL/GenBank/DDBJ whole genome shotgun (WGS) entry which is preliminary data.</text>
</comment>
<feature type="non-terminal residue" evidence="4">
    <location>
        <position position="83"/>
    </location>
</feature>
<feature type="non-terminal residue" evidence="4">
    <location>
        <position position="1"/>
    </location>
</feature>
<dbReference type="Proteomes" id="UP001287282">
    <property type="component" value="Unassembled WGS sequence"/>
</dbReference>
<keyword evidence="5" id="KW-1185">Reference proteome</keyword>
<name>A0ABU3XHR3_9BACI</name>
<keyword evidence="3" id="KW-0732">Signal</keyword>
<protein>
    <submittedName>
        <fullName evidence="4">C4-dicarboxylate ABC transporter</fullName>
    </submittedName>
</protein>
<evidence type="ECO:0000256" key="2">
    <source>
        <dbReference type="ARBA" id="ARBA00022448"/>
    </source>
</evidence>